<organism evidence="2 3">
    <name type="scientific">Zopfia rhizophila CBS 207.26</name>
    <dbReference type="NCBI Taxonomy" id="1314779"/>
    <lineage>
        <taxon>Eukaryota</taxon>
        <taxon>Fungi</taxon>
        <taxon>Dikarya</taxon>
        <taxon>Ascomycota</taxon>
        <taxon>Pezizomycotina</taxon>
        <taxon>Dothideomycetes</taxon>
        <taxon>Dothideomycetes incertae sedis</taxon>
        <taxon>Zopfiaceae</taxon>
        <taxon>Zopfia</taxon>
    </lineage>
</organism>
<name>A0A6A6DV38_9PEZI</name>
<feature type="chain" id="PRO_5025671418" description="Secreted protein" evidence="1">
    <location>
        <begin position="18"/>
        <end position="83"/>
    </location>
</feature>
<evidence type="ECO:0000313" key="2">
    <source>
        <dbReference type="EMBL" id="KAF2182903.1"/>
    </source>
</evidence>
<evidence type="ECO:0008006" key="4">
    <source>
        <dbReference type="Google" id="ProtNLM"/>
    </source>
</evidence>
<dbReference type="EMBL" id="ML994646">
    <property type="protein sequence ID" value="KAF2182903.1"/>
    <property type="molecule type" value="Genomic_DNA"/>
</dbReference>
<feature type="signal peptide" evidence="1">
    <location>
        <begin position="1"/>
        <end position="17"/>
    </location>
</feature>
<reference evidence="2" key="1">
    <citation type="journal article" date="2020" name="Stud. Mycol.">
        <title>101 Dothideomycetes genomes: a test case for predicting lifestyles and emergence of pathogens.</title>
        <authorList>
            <person name="Haridas S."/>
            <person name="Albert R."/>
            <person name="Binder M."/>
            <person name="Bloem J."/>
            <person name="Labutti K."/>
            <person name="Salamov A."/>
            <person name="Andreopoulos B."/>
            <person name="Baker S."/>
            <person name="Barry K."/>
            <person name="Bills G."/>
            <person name="Bluhm B."/>
            <person name="Cannon C."/>
            <person name="Castanera R."/>
            <person name="Culley D."/>
            <person name="Daum C."/>
            <person name="Ezra D."/>
            <person name="Gonzalez J."/>
            <person name="Henrissat B."/>
            <person name="Kuo A."/>
            <person name="Liang C."/>
            <person name="Lipzen A."/>
            <person name="Lutzoni F."/>
            <person name="Magnuson J."/>
            <person name="Mondo S."/>
            <person name="Nolan M."/>
            <person name="Ohm R."/>
            <person name="Pangilinan J."/>
            <person name="Park H.-J."/>
            <person name="Ramirez L."/>
            <person name="Alfaro M."/>
            <person name="Sun H."/>
            <person name="Tritt A."/>
            <person name="Yoshinaga Y."/>
            <person name="Zwiers L.-H."/>
            <person name="Turgeon B."/>
            <person name="Goodwin S."/>
            <person name="Spatafora J."/>
            <person name="Crous P."/>
            <person name="Grigoriev I."/>
        </authorList>
    </citation>
    <scope>NUCLEOTIDE SEQUENCE</scope>
    <source>
        <strain evidence="2">CBS 207.26</strain>
    </source>
</reference>
<keyword evidence="3" id="KW-1185">Reference proteome</keyword>
<sequence length="83" mass="9547">MLLRYQLLIHAILSTLSSPSDILSYETVRRSLEKTRSGSSLIAGIERTLRANFKNTRNRFCCSSSNHHCRDVNPWISYESSEQ</sequence>
<keyword evidence="1" id="KW-0732">Signal</keyword>
<accession>A0A6A6DV38</accession>
<evidence type="ECO:0000256" key="1">
    <source>
        <dbReference type="SAM" id="SignalP"/>
    </source>
</evidence>
<proteinExistence type="predicted"/>
<dbReference type="AlphaFoldDB" id="A0A6A6DV38"/>
<gene>
    <name evidence="2" type="ORF">K469DRAFT_787709</name>
</gene>
<protein>
    <recommendedName>
        <fullName evidence="4">Secreted protein</fullName>
    </recommendedName>
</protein>
<dbReference type="Proteomes" id="UP000800200">
    <property type="component" value="Unassembled WGS sequence"/>
</dbReference>
<evidence type="ECO:0000313" key="3">
    <source>
        <dbReference type="Proteomes" id="UP000800200"/>
    </source>
</evidence>